<comment type="caution">
    <text evidence="1">The sequence shown here is derived from an EMBL/GenBank/DDBJ whole genome shotgun (WGS) entry which is preliminary data.</text>
</comment>
<dbReference type="AlphaFoldDB" id="A0A8J6NVE6"/>
<name>A0A8J6NVE6_9BACT</name>
<dbReference type="EMBL" id="JACNJH010000174">
    <property type="protein sequence ID" value="MBC8362164.1"/>
    <property type="molecule type" value="Genomic_DNA"/>
</dbReference>
<evidence type="ECO:0000313" key="1">
    <source>
        <dbReference type="EMBL" id="MBC8362164.1"/>
    </source>
</evidence>
<dbReference type="Proteomes" id="UP000603434">
    <property type="component" value="Unassembled WGS sequence"/>
</dbReference>
<reference evidence="1 2" key="1">
    <citation type="submission" date="2020-08" db="EMBL/GenBank/DDBJ databases">
        <title>Bridging the membrane lipid divide: bacteria of the FCB group superphylum have the potential to synthesize archaeal ether lipids.</title>
        <authorList>
            <person name="Villanueva L."/>
            <person name="Von Meijenfeldt F.A.B."/>
            <person name="Westbye A.B."/>
            <person name="Yadav S."/>
            <person name="Hopmans E.C."/>
            <person name="Dutilh B.E."/>
            <person name="Sinninghe Damste J.S."/>
        </authorList>
    </citation>
    <scope>NUCLEOTIDE SEQUENCE [LARGE SCALE GENOMIC DNA]</scope>
    <source>
        <strain evidence="1">NIOZ-UU30</strain>
    </source>
</reference>
<organism evidence="1 2">
    <name type="scientific">Candidatus Desulfatibia profunda</name>
    <dbReference type="NCBI Taxonomy" id="2841695"/>
    <lineage>
        <taxon>Bacteria</taxon>
        <taxon>Pseudomonadati</taxon>
        <taxon>Thermodesulfobacteriota</taxon>
        <taxon>Desulfobacteria</taxon>
        <taxon>Desulfobacterales</taxon>
        <taxon>Desulfobacterales incertae sedis</taxon>
        <taxon>Candidatus Desulfatibia</taxon>
    </lineage>
</organism>
<proteinExistence type="predicted"/>
<protein>
    <submittedName>
        <fullName evidence="1">Uncharacterized protein</fullName>
    </submittedName>
</protein>
<evidence type="ECO:0000313" key="2">
    <source>
        <dbReference type="Proteomes" id="UP000603434"/>
    </source>
</evidence>
<accession>A0A8J6NVE6</accession>
<sequence>MRNKSDVLYLTKQEEKCAIAAIKFLNEPKPAVQIKELRGIYKEFERSSDAKQLVDSVSQVIEATGAPERQSTISAPTSRINLNREDLHLICFDFVS</sequence>
<gene>
    <name evidence="1" type="ORF">H8E23_12295</name>
</gene>